<protein>
    <submittedName>
        <fullName evidence="3">Serine protease</fullName>
    </submittedName>
    <submittedName>
        <fullName evidence="2">Trypsin-like peptidase domain-containing protein</fullName>
    </submittedName>
</protein>
<dbReference type="InterPro" id="IPR009003">
    <property type="entry name" value="Peptidase_S1_PA"/>
</dbReference>
<reference evidence="2" key="2">
    <citation type="submission" date="2020-07" db="EMBL/GenBank/DDBJ databases">
        <authorList>
            <person name="Lood C."/>
            <person name="Girard L."/>
        </authorList>
    </citation>
    <scope>NUCLEOTIDE SEQUENCE</scope>
    <source>
        <strain evidence="2">RW4S2</strain>
    </source>
</reference>
<dbReference type="GO" id="GO:0006508">
    <property type="term" value="P:proteolysis"/>
    <property type="evidence" value="ECO:0007669"/>
    <property type="project" value="UniProtKB-KW"/>
</dbReference>
<dbReference type="SUPFAM" id="SSF50494">
    <property type="entry name" value="Trypsin-like serine proteases"/>
    <property type="match status" value="1"/>
</dbReference>
<evidence type="ECO:0000313" key="2">
    <source>
        <dbReference type="EMBL" id="MBC3470429.1"/>
    </source>
</evidence>
<feature type="chain" id="PRO_5044697072" evidence="1">
    <location>
        <begin position="22"/>
        <end position="465"/>
    </location>
</feature>
<dbReference type="EMBL" id="JABWRP010000004">
    <property type="protein sequence ID" value="MBC3470429.1"/>
    <property type="molecule type" value="Genomic_DNA"/>
</dbReference>
<keyword evidence="3" id="KW-0645">Protease</keyword>
<dbReference type="EMBL" id="JABWRP020000004">
    <property type="protein sequence ID" value="MBV4540833.1"/>
    <property type="molecule type" value="Genomic_DNA"/>
</dbReference>
<organism evidence="2">
    <name type="scientific">Pseudomonas vlassakiae</name>
    <dbReference type="NCBI Taxonomy" id="485888"/>
    <lineage>
        <taxon>Bacteria</taxon>
        <taxon>Pseudomonadati</taxon>
        <taxon>Pseudomonadota</taxon>
        <taxon>Gammaproteobacteria</taxon>
        <taxon>Pseudomonadales</taxon>
        <taxon>Pseudomonadaceae</taxon>
        <taxon>Pseudomonas</taxon>
    </lineage>
</organism>
<keyword evidence="1" id="KW-0732">Signal</keyword>
<evidence type="ECO:0000313" key="4">
    <source>
        <dbReference type="Proteomes" id="UP000628137"/>
    </source>
</evidence>
<dbReference type="AlphaFoldDB" id="A0A923K3D2"/>
<dbReference type="RefSeq" id="WP_186601770.1">
    <property type="nucleotide sequence ID" value="NZ_JABWRP020000004.1"/>
</dbReference>
<comment type="caution">
    <text evidence="2">The sequence shown here is derived from an EMBL/GenBank/DDBJ whole genome shotgun (WGS) entry which is preliminary data.</text>
</comment>
<keyword evidence="3" id="KW-0378">Hydrolase</keyword>
<name>A0A923K3D2_9PSED</name>
<reference evidence="3" key="3">
    <citation type="submission" date="2021-06" db="EMBL/GenBank/DDBJ databases">
        <title>Updating the genus Pseudomonas: Description of 43 new species and partition of the Pseudomonas putida group.</title>
        <authorList>
            <person name="Girard L."/>
            <person name="Lood C."/>
            <person name="Vandamme P."/>
            <person name="Rokni-Zadeh H."/>
            <person name="Van Noort V."/>
            <person name="Hofte M."/>
            <person name="Lavigne R."/>
            <person name="De Mot R."/>
        </authorList>
    </citation>
    <scope>NUCLEOTIDE SEQUENCE</scope>
    <source>
        <strain evidence="3">RW4S2</strain>
    </source>
</reference>
<dbReference type="InterPro" id="IPR018114">
    <property type="entry name" value="TRYPSIN_HIS"/>
</dbReference>
<evidence type="ECO:0000256" key="1">
    <source>
        <dbReference type="SAM" id="SignalP"/>
    </source>
</evidence>
<sequence length="465" mass="50160">MRNSTRLATLGLMLLSQLADAEDSLPTAPLTLYNNAGQNAQWSGVGRLLWKNRLCIGTLLDSRDATLASSGPAYVLTAGHCAGGVNGKIIVNQPMTGSIAFNYFADTQDQRRTVRVKQMVWSSMQGADLALLELDATLEELLAQGITPVKIGPSPTSANAVKVIGEPSSLGQGLRLSTCTERFHSFSSVNNWVWRNVRRNDCQGLDEGASGSPVVDSATHRLISVVNSLHDNEVGAIPIHRVQGCFRAGQADLELDDCQLLPGFQLTPQGSSFKTIVKARTLPDGSLEQPRWGFEFLIDTPRYRYKTSTDALACEDPVGYSGTIAADAARIDDPIGATPGTHYLCLVGVQSPDQSASRALMANSLSLAVELLPPGRPKAEVSTERLPNGDIQVNWLRAADIVFYRVKRGPAATTHCDDHSGYRLLRSQSVVIAHASLPLKLCSVAIDVIRQSSEFRTDLLEANTP</sequence>
<evidence type="ECO:0000313" key="3">
    <source>
        <dbReference type="EMBL" id="MBV4540833.1"/>
    </source>
</evidence>
<dbReference type="Pfam" id="PF13365">
    <property type="entry name" value="Trypsin_2"/>
    <property type="match status" value="1"/>
</dbReference>
<feature type="signal peptide" evidence="1">
    <location>
        <begin position="1"/>
        <end position="21"/>
    </location>
</feature>
<accession>A0A923K3D2</accession>
<dbReference type="PROSITE" id="PS00134">
    <property type="entry name" value="TRYPSIN_HIS"/>
    <property type="match status" value="1"/>
</dbReference>
<dbReference type="Proteomes" id="UP000628137">
    <property type="component" value="Unassembled WGS sequence"/>
</dbReference>
<keyword evidence="4" id="KW-1185">Reference proteome</keyword>
<dbReference type="GO" id="GO:0004252">
    <property type="term" value="F:serine-type endopeptidase activity"/>
    <property type="evidence" value="ECO:0007669"/>
    <property type="project" value="InterPro"/>
</dbReference>
<reference evidence="2 4" key="1">
    <citation type="journal article" date="2020" name="Microorganisms">
        <title>Reliable Identification of Environmental Pseudomonas Isolates Using the rpoD Gene.</title>
        <authorList>
            <consortium name="The Broad Institute Genome Sequencing Platform"/>
            <person name="Girard L."/>
            <person name="Lood C."/>
            <person name="Rokni-Zadeh H."/>
            <person name="van Noort V."/>
            <person name="Lavigne R."/>
            <person name="De Mot R."/>
        </authorList>
    </citation>
    <scope>NUCLEOTIDE SEQUENCE</scope>
    <source>
        <strain evidence="2 4">RW4S2</strain>
    </source>
</reference>
<proteinExistence type="predicted"/>
<gene>
    <name evidence="3" type="ORF">HU738_007185</name>
    <name evidence="2" type="ORF">HU738_07625</name>
</gene>